<keyword evidence="10" id="KW-0906">Nuclear pore complex</keyword>
<evidence type="ECO:0000256" key="13">
    <source>
        <dbReference type="SAM" id="MobiDB-lite"/>
    </source>
</evidence>
<evidence type="ECO:0000313" key="15">
    <source>
        <dbReference type="EMBL" id="CAD5215059.1"/>
    </source>
</evidence>
<evidence type="ECO:0000313" key="17">
    <source>
        <dbReference type="Proteomes" id="UP000659654"/>
    </source>
</evidence>
<evidence type="ECO:0000256" key="1">
    <source>
        <dbReference type="ARBA" id="ARBA00004232"/>
    </source>
</evidence>
<dbReference type="InterPro" id="IPR019049">
    <property type="entry name" value="Nucleoporin_prot_Ndc1/Nup"/>
</dbReference>
<evidence type="ECO:0000256" key="8">
    <source>
        <dbReference type="ARBA" id="ARBA00022989"/>
    </source>
</evidence>
<dbReference type="Proteomes" id="UP000659654">
    <property type="component" value="Unassembled WGS sequence"/>
</dbReference>
<evidence type="ECO:0000256" key="14">
    <source>
        <dbReference type="SAM" id="Phobius"/>
    </source>
</evidence>
<feature type="region of interest" description="Disordered" evidence="13">
    <location>
        <begin position="1"/>
        <end position="56"/>
    </location>
</feature>
<dbReference type="PANTHER" id="PTHR13269">
    <property type="entry name" value="NUCLEOPORIN NDC1"/>
    <property type="match status" value="1"/>
</dbReference>
<keyword evidence="8 14" id="KW-1133">Transmembrane helix</keyword>
<dbReference type="GO" id="GO:0030674">
    <property type="term" value="F:protein-macromolecule adaptor activity"/>
    <property type="evidence" value="ECO:0007669"/>
    <property type="project" value="TreeGrafter"/>
</dbReference>
<gene>
    <name evidence="15" type="ORF">BXYJ_LOCUS3840</name>
</gene>
<evidence type="ECO:0000256" key="9">
    <source>
        <dbReference type="ARBA" id="ARBA00023010"/>
    </source>
</evidence>
<keyword evidence="7" id="KW-0653">Protein transport</keyword>
<evidence type="ECO:0000256" key="5">
    <source>
        <dbReference type="ARBA" id="ARBA00022692"/>
    </source>
</evidence>
<feature type="transmembrane region" description="Helical" evidence="14">
    <location>
        <begin position="142"/>
        <end position="162"/>
    </location>
</feature>
<dbReference type="EMBL" id="CAJFCV020000002">
    <property type="protein sequence ID" value="CAG9096365.1"/>
    <property type="molecule type" value="Genomic_DNA"/>
</dbReference>
<keyword evidence="17" id="KW-1185">Reference proteome</keyword>
<feature type="transmembrane region" description="Helical" evidence="14">
    <location>
        <begin position="297"/>
        <end position="318"/>
    </location>
</feature>
<dbReference type="WBParaSite" id="BXY_0268000.1">
    <property type="protein sequence ID" value="BXY_0268000.1"/>
    <property type="gene ID" value="BXY_0268000"/>
</dbReference>
<reference evidence="18" key="1">
    <citation type="submission" date="2016-11" db="UniProtKB">
        <authorList>
            <consortium name="WormBaseParasite"/>
        </authorList>
    </citation>
    <scope>IDENTIFICATION</scope>
</reference>
<feature type="compositionally biased region" description="Polar residues" evidence="13">
    <location>
        <begin position="12"/>
        <end position="21"/>
    </location>
</feature>
<feature type="transmembrane region" description="Helical" evidence="14">
    <location>
        <begin position="217"/>
        <end position="237"/>
    </location>
</feature>
<evidence type="ECO:0000256" key="12">
    <source>
        <dbReference type="ARBA" id="ARBA00023242"/>
    </source>
</evidence>
<evidence type="ECO:0000256" key="3">
    <source>
        <dbReference type="ARBA" id="ARBA00005760"/>
    </source>
</evidence>
<comment type="similarity">
    <text evidence="3">Belongs to the NDC1 family.</text>
</comment>
<evidence type="ECO:0000256" key="7">
    <source>
        <dbReference type="ARBA" id="ARBA00022927"/>
    </source>
</evidence>
<keyword evidence="4" id="KW-0813">Transport</keyword>
<feature type="transmembrane region" description="Helical" evidence="14">
    <location>
        <begin position="99"/>
        <end position="121"/>
    </location>
</feature>
<name>A0A1I7RPN9_BURXY</name>
<dbReference type="AlphaFoldDB" id="A0A1I7RPN9"/>
<dbReference type="OrthoDB" id="67850at2759"/>
<proteinExistence type="inferred from homology"/>
<feature type="transmembrane region" description="Helical" evidence="14">
    <location>
        <begin position="182"/>
        <end position="205"/>
    </location>
</feature>
<dbReference type="GO" id="GO:0015031">
    <property type="term" value="P:protein transport"/>
    <property type="evidence" value="ECO:0007669"/>
    <property type="project" value="UniProtKB-KW"/>
</dbReference>
<evidence type="ECO:0000256" key="2">
    <source>
        <dbReference type="ARBA" id="ARBA00004567"/>
    </source>
</evidence>
<organism evidence="16 18">
    <name type="scientific">Bursaphelenchus xylophilus</name>
    <name type="common">Pinewood nematode worm</name>
    <name type="synonym">Aphelenchoides xylophilus</name>
    <dbReference type="NCBI Taxonomy" id="6326"/>
    <lineage>
        <taxon>Eukaryota</taxon>
        <taxon>Metazoa</taxon>
        <taxon>Ecdysozoa</taxon>
        <taxon>Nematoda</taxon>
        <taxon>Chromadorea</taxon>
        <taxon>Rhabditida</taxon>
        <taxon>Tylenchina</taxon>
        <taxon>Tylenchomorpha</taxon>
        <taxon>Aphelenchoidea</taxon>
        <taxon>Aphelenchoididae</taxon>
        <taxon>Bursaphelenchus</taxon>
    </lineage>
</organism>
<evidence type="ECO:0000313" key="16">
    <source>
        <dbReference type="Proteomes" id="UP000095284"/>
    </source>
</evidence>
<dbReference type="PANTHER" id="PTHR13269:SF6">
    <property type="entry name" value="NUCLEOPORIN NDC1"/>
    <property type="match status" value="1"/>
</dbReference>
<evidence type="ECO:0000256" key="11">
    <source>
        <dbReference type="ARBA" id="ARBA00023136"/>
    </source>
</evidence>
<keyword evidence="9" id="KW-0811">Translocation</keyword>
<evidence type="ECO:0000256" key="10">
    <source>
        <dbReference type="ARBA" id="ARBA00023132"/>
    </source>
</evidence>
<reference evidence="15" key="2">
    <citation type="submission" date="2020-09" db="EMBL/GenBank/DDBJ databases">
        <authorList>
            <person name="Kikuchi T."/>
        </authorList>
    </citation>
    <scope>NUCLEOTIDE SEQUENCE</scope>
    <source>
        <strain evidence="15">Ka4C1</strain>
    </source>
</reference>
<dbReference type="GO" id="GO:0031965">
    <property type="term" value="C:nuclear membrane"/>
    <property type="evidence" value="ECO:0007669"/>
    <property type="project" value="UniProtKB-SubCell"/>
</dbReference>
<protein>
    <submittedName>
        <fullName evidence="15">(pine wood nematode) hypothetical protein</fullName>
    </submittedName>
</protein>
<dbReference type="Proteomes" id="UP000095284">
    <property type="component" value="Unplaced"/>
</dbReference>
<dbReference type="Pfam" id="PF09531">
    <property type="entry name" value="Ndc1_Nup"/>
    <property type="match status" value="1"/>
</dbReference>
<dbReference type="GO" id="GO:0051028">
    <property type="term" value="P:mRNA transport"/>
    <property type="evidence" value="ECO:0007669"/>
    <property type="project" value="UniProtKB-KW"/>
</dbReference>
<keyword evidence="5 14" id="KW-0812">Transmembrane</keyword>
<keyword evidence="6" id="KW-0509">mRNA transport</keyword>
<comment type="subcellular location">
    <subcellularLocation>
        <location evidence="1">Nucleus membrane</location>
        <topology evidence="1">Multi-pass membrane protein</topology>
    </subcellularLocation>
    <subcellularLocation>
        <location evidence="2">Nucleus</location>
        <location evidence="2">Nuclear pore complex</location>
    </subcellularLocation>
</comment>
<keyword evidence="12" id="KW-0539">Nucleus</keyword>
<dbReference type="Proteomes" id="UP000582659">
    <property type="component" value="Unassembled WGS sequence"/>
</dbReference>
<dbReference type="EMBL" id="CAJFDI010000002">
    <property type="protein sequence ID" value="CAD5215059.1"/>
    <property type="molecule type" value="Genomic_DNA"/>
</dbReference>
<dbReference type="GO" id="GO:0006999">
    <property type="term" value="P:nuclear pore organization"/>
    <property type="evidence" value="ECO:0007669"/>
    <property type="project" value="TreeGrafter"/>
</dbReference>
<evidence type="ECO:0000256" key="6">
    <source>
        <dbReference type="ARBA" id="ARBA00022816"/>
    </source>
</evidence>
<evidence type="ECO:0000313" key="18">
    <source>
        <dbReference type="WBParaSite" id="BXY_0268000.1"/>
    </source>
</evidence>
<keyword evidence="11 14" id="KW-0472">Membrane</keyword>
<dbReference type="eggNOG" id="KOG4358">
    <property type="taxonomic scope" value="Eukaryota"/>
</dbReference>
<evidence type="ECO:0000256" key="4">
    <source>
        <dbReference type="ARBA" id="ARBA00022448"/>
    </source>
</evidence>
<dbReference type="GO" id="GO:0070762">
    <property type="term" value="C:nuclear pore transmembrane ring"/>
    <property type="evidence" value="ECO:0007669"/>
    <property type="project" value="TreeGrafter"/>
</dbReference>
<accession>A0A1I7RPN9</accession>
<sequence length="640" mass="72485">MLSPNPSPKTFPYQSRQQSPYENRFTPLNGRSPLERRSPLDARIPSPQNSLLSPRPDYGLTQYYDPDEGPCELAYSSPVRPVKRFEIQPWFEQLVRNKFFWASAAAALAAAPIFLLLVLIVQSSVLSPFTSVFNTLLLFLQLDFYLSLILACATVFVFSQIVCRHCFGMLFEQNYDVTKEVPLIACSLTIVITVLFWVYTSCAALESTVLTASGSIYVFFWALTLFASFNTAFSANFRWEFVNETPLNYFRAILPDLLYYTVIDTVRNAARSLVFTVLLSPLFSFTRSSFFDLILRAGLMINHFAVVLAGIVAVRFSFELLNAIVMQPLNLPMPTSTTFLSDETEKTQKNVLNAISSANLLLRIFGFQALYDLSMRSEQGRALIYSISQPAGKPRNWMAVRDACMESIEYIHELLAQKVGKIETRPGFEKQKKLTQLGPSVRSAMTPTVRPLAARALSGTATDLNEEKRLQFTSPSKARLLLPPNVNPRHFEAPKQKARTFSLSLSSFPLLNKWINLFKDNLLKPAPAIQTYYLIQAEYAINCLSVLTANSIKEDRFGIVQKDLAPIFSILLRLELAIDLYIRSTSNRKEDVMIRPNLSRLEDVLMDSIKRLYITYNDHIDSLELAPSERDLLNILSSNF</sequence>